<dbReference type="PANTHER" id="PTHR47510:SF3">
    <property type="entry name" value="ENDO_EXONUCLEASE_PHOSPHATASE DOMAIN-CONTAINING PROTEIN"/>
    <property type="match status" value="1"/>
</dbReference>
<dbReference type="OrthoDB" id="7474049at2759"/>
<dbReference type="InterPro" id="IPR036691">
    <property type="entry name" value="Endo/exonu/phosph_ase_sf"/>
</dbReference>
<gene>
    <name evidence="1" type="ORF">PACLA_8A083266</name>
</gene>
<evidence type="ECO:0000313" key="2">
    <source>
        <dbReference type="Proteomes" id="UP001152795"/>
    </source>
</evidence>
<protein>
    <submittedName>
        <fullName evidence="1">Uncharacterized protein</fullName>
    </submittedName>
</protein>
<keyword evidence="2" id="KW-1185">Reference proteome</keyword>
<comment type="caution">
    <text evidence="1">The sequence shown here is derived from an EMBL/GenBank/DDBJ whole genome shotgun (WGS) entry which is preliminary data.</text>
</comment>
<name>A0A6S7GNH0_PARCT</name>
<reference evidence="1" key="1">
    <citation type="submission" date="2020-04" db="EMBL/GenBank/DDBJ databases">
        <authorList>
            <person name="Alioto T."/>
            <person name="Alioto T."/>
            <person name="Gomez Garrido J."/>
        </authorList>
    </citation>
    <scope>NUCLEOTIDE SEQUENCE</scope>
    <source>
        <strain evidence="1">A484AB</strain>
    </source>
</reference>
<accession>A0A6S7GNH0</accession>
<dbReference type="EMBL" id="CACRXK020001277">
    <property type="protein sequence ID" value="CAB3988087.1"/>
    <property type="molecule type" value="Genomic_DNA"/>
</dbReference>
<dbReference type="AlphaFoldDB" id="A0A6S7GNH0"/>
<dbReference type="SUPFAM" id="SSF56219">
    <property type="entry name" value="DNase I-like"/>
    <property type="match status" value="1"/>
</dbReference>
<proteinExistence type="predicted"/>
<sequence length="528" mass="60362">MPKCLLINICGLNKTKNRVRAPVALAANMIATDVDICIVSETHLKPDTPDSVVAISNYVLHRRDRNCFGNDKRKGGGVAVYVRSNIHIESVDRSDKYESISVIVKLPGDHNMLICGVYNPPKTKYQEMDLLNFLTEKMDDFLDTNPDGVVLCRGDFNNLKIENLVTNVGLDVMVDFPTRNNAILDNCLTNRADLFTKPYSLQMQIKTDHLGIIVPPGTKLKPIRVKCTIRDRRTHRMLALKNALQQQNWSKVLDSDDVNEAANILHTTIISLLDSCLPTRTVKKSTRDPIWLTPLVKSLLQRKYKLVARGKNDQAEEVSKRIAEIIAQNRRNMDTGTFGSGSWWNKIDKLSLRKDTPRVLLERNFVEDLNDYFADVCHDPEYEEPLKMDISTAFETPQLDYDQVYNALGSIKRTATGSDKIPYWIWKDFANILSPVVMKVWNMSLATSMWPRLWKIANINPIPKVDIPKIKKDFRGINITPVIARAFERIVYEHFSHFEDQWHVFSCKPVALTTLVQILSEVVVWEKL</sequence>
<evidence type="ECO:0000313" key="1">
    <source>
        <dbReference type="EMBL" id="CAB3988087.1"/>
    </source>
</evidence>
<dbReference type="Gene3D" id="3.60.10.10">
    <property type="entry name" value="Endonuclease/exonuclease/phosphatase"/>
    <property type="match status" value="1"/>
</dbReference>
<dbReference type="Proteomes" id="UP001152795">
    <property type="component" value="Unassembled WGS sequence"/>
</dbReference>
<dbReference type="PANTHER" id="PTHR47510">
    <property type="entry name" value="REVERSE TRANSCRIPTASE DOMAIN-CONTAINING PROTEIN"/>
    <property type="match status" value="1"/>
</dbReference>
<organism evidence="1 2">
    <name type="scientific">Paramuricea clavata</name>
    <name type="common">Red gorgonian</name>
    <name type="synonym">Violescent sea-whip</name>
    <dbReference type="NCBI Taxonomy" id="317549"/>
    <lineage>
        <taxon>Eukaryota</taxon>
        <taxon>Metazoa</taxon>
        <taxon>Cnidaria</taxon>
        <taxon>Anthozoa</taxon>
        <taxon>Octocorallia</taxon>
        <taxon>Malacalcyonacea</taxon>
        <taxon>Plexauridae</taxon>
        <taxon>Paramuricea</taxon>
    </lineage>
</organism>